<dbReference type="PANTHER" id="PTHR32282">
    <property type="entry name" value="BINDING PROTEIN TRANSPEPTIDASE, PUTATIVE-RELATED"/>
    <property type="match status" value="1"/>
</dbReference>
<dbReference type="GO" id="GO:0005886">
    <property type="term" value="C:plasma membrane"/>
    <property type="evidence" value="ECO:0007669"/>
    <property type="project" value="UniProtKB-SubCell"/>
</dbReference>
<evidence type="ECO:0000256" key="7">
    <source>
        <dbReference type="ARBA" id="ARBA00018638"/>
    </source>
</evidence>
<dbReference type="GO" id="GO:0071555">
    <property type="term" value="P:cell wall organization"/>
    <property type="evidence" value="ECO:0007669"/>
    <property type="project" value="UniProtKB-KW"/>
</dbReference>
<dbReference type="Gene3D" id="1.10.3810.10">
    <property type="entry name" value="Biosynthetic peptidoglycan transglycosylase-like"/>
    <property type="match status" value="1"/>
</dbReference>
<comment type="subcellular location">
    <subcellularLocation>
        <location evidence="2">Cell inner membrane</location>
        <topology evidence="2">Single-pass type II membrane protein</topology>
    </subcellularLocation>
</comment>
<comment type="pathway">
    <text evidence="27">Glycan biosynthesis.</text>
</comment>
<keyword evidence="16" id="KW-0133">Cell shape</keyword>
<keyword evidence="17" id="KW-0735">Signal-anchor</keyword>
<keyword evidence="21" id="KW-0046">Antibiotic resistance</keyword>
<evidence type="ECO:0000259" key="30">
    <source>
        <dbReference type="Pfam" id="PF00905"/>
    </source>
</evidence>
<dbReference type="KEGG" id="saga:M5M_14717"/>
<evidence type="ECO:0000313" key="34">
    <source>
        <dbReference type="Proteomes" id="UP000000466"/>
    </source>
</evidence>
<evidence type="ECO:0000256" key="19">
    <source>
        <dbReference type="ARBA" id="ARBA00022989"/>
    </source>
</evidence>
<accession>R9S572</accession>
<dbReference type="EC" id="3.4.16.4" evidence="6"/>
<feature type="region of interest" description="Disordered" evidence="28">
    <location>
        <begin position="829"/>
        <end position="853"/>
    </location>
</feature>
<evidence type="ECO:0000256" key="21">
    <source>
        <dbReference type="ARBA" id="ARBA00023251"/>
    </source>
</evidence>
<comment type="catalytic activity">
    <reaction evidence="24">
        <text>Preferential cleavage: (Ac)2-L-Lys-D-Ala-|-D-Ala. Also transpeptidation of peptidyl-alanyl moieties that are N-acyl substituents of D-alanine.</text>
        <dbReference type="EC" id="3.4.16.4"/>
    </reaction>
</comment>
<dbReference type="PANTHER" id="PTHR32282:SF27">
    <property type="entry name" value="PENICILLIN-BINDING PROTEIN 1A"/>
    <property type="match status" value="1"/>
</dbReference>
<keyword evidence="22" id="KW-0511">Multifunctional enzyme</keyword>
<evidence type="ECO:0000313" key="33">
    <source>
        <dbReference type="EMBL" id="AGN11370.1"/>
    </source>
</evidence>
<evidence type="ECO:0000256" key="14">
    <source>
        <dbReference type="ARBA" id="ARBA00022692"/>
    </source>
</evidence>
<keyword evidence="34" id="KW-1185">Reference proteome</keyword>
<reference evidence="33 34" key="1">
    <citation type="journal article" date="2013" name="Genome Announc.">
        <title>Complete genome sequence of Simiduia agarivorans SA1(T), a marine bacterium able to degrade a variety of polysaccharides.</title>
        <authorList>
            <person name="Lin S.Y."/>
            <person name="Shieh W.Y."/>
            <person name="Chen J.S."/>
            <person name="Tang S.L."/>
        </authorList>
    </citation>
    <scope>NUCLEOTIDE SEQUENCE [LARGE SCALE GENOMIC DNA]</scope>
    <source>
        <strain evidence="34">DSM 21679 / JCM 13881 / BCRC 17597 / SA1</strain>
    </source>
</reference>
<dbReference type="InterPro" id="IPR031376">
    <property type="entry name" value="PCB_OB"/>
</dbReference>
<evidence type="ECO:0000256" key="24">
    <source>
        <dbReference type="ARBA" id="ARBA00034000"/>
    </source>
</evidence>
<dbReference type="GO" id="GO:0008658">
    <property type="term" value="F:penicillin binding"/>
    <property type="evidence" value="ECO:0007669"/>
    <property type="project" value="InterPro"/>
</dbReference>
<keyword evidence="13" id="KW-0808">Transferase</keyword>
<dbReference type="SUPFAM" id="SSF53955">
    <property type="entry name" value="Lysozyme-like"/>
    <property type="match status" value="1"/>
</dbReference>
<comment type="similarity">
    <text evidence="5">In the N-terminal section; belongs to the glycosyltransferase 51 family.</text>
</comment>
<dbReference type="InterPro" id="IPR050396">
    <property type="entry name" value="Glycosyltr_51/Transpeptidase"/>
</dbReference>
<feature type="domain" description="Penicillin-binding protein OB-like" evidence="32">
    <location>
        <begin position="337"/>
        <end position="447"/>
    </location>
</feature>
<evidence type="ECO:0000256" key="17">
    <source>
        <dbReference type="ARBA" id="ARBA00022968"/>
    </source>
</evidence>
<dbReference type="InterPro" id="IPR023346">
    <property type="entry name" value="Lysozyme-like_dom_sf"/>
</dbReference>
<evidence type="ECO:0000256" key="11">
    <source>
        <dbReference type="ARBA" id="ARBA00022670"/>
    </source>
</evidence>
<evidence type="ECO:0000256" key="4">
    <source>
        <dbReference type="ARBA" id="ARBA00007090"/>
    </source>
</evidence>
<keyword evidence="10" id="KW-0121">Carboxypeptidase</keyword>
<evidence type="ECO:0000256" key="9">
    <source>
        <dbReference type="ARBA" id="ARBA00022519"/>
    </source>
</evidence>
<dbReference type="GO" id="GO:0008955">
    <property type="term" value="F:peptidoglycan glycosyltransferase activity"/>
    <property type="evidence" value="ECO:0007669"/>
    <property type="project" value="UniProtKB-EC"/>
</dbReference>
<dbReference type="InterPro" id="IPR012338">
    <property type="entry name" value="Beta-lactam/transpept-like"/>
</dbReference>
<dbReference type="GO" id="GO:0009002">
    <property type="term" value="F:serine-type D-Ala-D-Ala carboxypeptidase activity"/>
    <property type="evidence" value="ECO:0007669"/>
    <property type="project" value="UniProtKB-EC"/>
</dbReference>
<dbReference type="GO" id="GO:0009252">
    <property type="term" value="P:peptidoglycan biosynthetic process"/>
    <property type="evidence" value="ECO:0007669"/>
    <property type="project" value="UniProtKB-UniPathway"/>
</dbReference>
<dbReference type="Proteomes" id="UP000000466">
    <property type="component" value="Chromosome"/>
</dbReference>
<dbReference type="AlphaFoldDB" id="R9S572"/>
<dbReference type="InterPro" id="IPR001460">
    <property type="entry name" value="PCN-bd_Tpept"/>
</dbReference>
<evidence type="ECO:0000256" key="8">
    <source>
        <dbReference type="ARBA" id="ARBA00022475"/>
    </source>
</evidence>
<evidence type="ECO:0000256" key="12">
    <source>
        <dbReference type="ARBA" id="ARBA00022676"/>
    </source>
</evidence>
<keyword evidence="19 29" id="KW-1133">Transmembrane helix</keyword>
<comment type="catalytic activity">
    <reaction evidence="26">
        <text>[GlcNAc-(1-&gt;4)-Mur2Ac(oyl-L-Ala-gamma-D-Glu-L-Lys-D-Ala-D-Ala)](n)-di-trans,octa-cis-undecaprenyl diphosphate + beta-D-GlcNAc-(1-&gt;4)-Mur2Ac(oyl-L-Ala-gamma-D-Glu-L-Lys-D-Ala-D-Ala)-di-trans,octa-cis-undecaprenyl diphosphate = [GlcNAc-(1-&gt;4)-Mur2Ac(oyl-L-Ala-gamma-D-Glu-L-Lys-D-Ala-D-Ala)](n+1)-di-trans,octa-cis-undecaprenyl diphosphate + di-trans,octa-cis-undecaprenyl diphosphate + H(+)</text>
        <dbReference type="Rhea" id="RHEA:23708"/>
        <dbReference type="Rhea" id="RHEA-COMP:9602"/>
        <dbReference type="Rhea" id="RHEA-COMP:9603"/>
        <dbReference type="ChEBI" id="CHEBI:15378"/>
        <dbReference type="ChEBI" id="CHEBI:58405"/>
        <dbReference type="ChEBI" id="CHEBI:60033"/>
        <dbReference type="ChEBI" id="CHEBI:78435"/>
        <dbReference type="EC" id="2.4.99.28"/>
    </reaction>
</comment>
<dbReference type="UniPathway" id="UPA00219"/>
<evidence type="ECO:0000256" key="10">
    <source>
        <dbReference type="ARBA" id="ARBA00022645"/>
    </source>
</evidence>
<feature type="compositionally biased region" description="Polar residues" evidence="28">
    <location>
        <begin position="829"/>
        <end position="841"/>
    </location>
</feature>
<comment type="similarity">
    <text evidence="4">In the C-terminal section; belongs to the transpeptidase family.</text>
</comment>
<keyword evidence="11" id="KW-0645">Protease</keyword>
<protein>
    <recommendedName>
        <fullName evidence="7">Penicillin-binding protein 1A</fullName>
        <ecNumber evidence="25">2.4.99.28</ecNumber>
        <ecNumber evidence="6">3.4.16.4</ecNumber>
    </recommendedName>
</protein>
<evidence type="ECO:0000256" key="26">
    <source>
        <dbReference type="ARBA" id="ARBA00049902"/>
    </source>
</evidence>
<dbReference type="GO" id="GO:0008360">
    <property type="term" value="P:regulation of cell shape"/>
    <property type="evidence" value="ECO:0007669"/>
    <property type="project" value="UniProtKB-KW"/>
</dbReference>
<evidence type="ECO:0000256" key="29">
    <source>
        <dbReference type="SAM" id="Phobius"/>
    </source>
</evidence>
<dbReference type="GO" id="GO:0006508">
    <property type="term" value="P:proteolysis"/>
    <property type="evidence" value="ECO:0007669"/>
    <property type="project" value="UniProtKB-KW"/>
</dbReference>
<evidence type="ECO:0000256" key="18">
    <source>
        <dbReference type="ARBA" id="ARBA00022984"/>
    </source>
</evidence>
<keyword evidence="18" id="KW-0573">Peptidoglycan synthesis</keyword>
<evidence type="ECO:0000256" key="25">
    <source>
        <dbReference type="ARBA" id="ARBA00044770"/>
    </source>
</evidence>
<name>R9S572_SIMAS</name>
<keyword evidence="14 29" id="KW-0812">Transmembrane</keyword>
<evidence type="ECO:0000256" key="27">
    <source>
        <dbReference type="ARBA" id="ARBA00060592"/>
    </source>
</evidence>
<feature type="domain" description="Penicillin-binding protein transpeptidase" evidence="30">
    <location>
        <begin position="451"/>
        <end position="734"/>
    </location>
</feature>
<dbReference type="SUPFAM" id="SSF56601">
    <property type="entry name" value="beta-lactamase/transpeptidase-like"/>
    <property type="match status" value="1"/>
</dbReference>
<dbReference type="STRING" id="1117647.M5M_14717"/>
<dbReference type="EMBL" id="CP003746">
    <property type="protein sequence ID" value="AGN11370.1"/>
    <property type="molecule type" value="Genomic_DNA"/>
</dbReference>
<comment type="function">
    <text evidence="1">Cell wall formation. Synthesis of cross-linked peptidoglycan from the lipid intermediates. The enzyme has a penicillin-insensitive transglycosylase N-terminal domain (formation of linear glycan strands) and a penicillin-sensitive transpeptidase C-terminal domain (cross-linking of the peptide subunits).</text>
</comment>
<keyword evidence="12" id="KW-0328">Glycosyltransferase</keyword>
<feature type="domain" description="Glycosyl transferase family 51" evidence="31">
    <location>
        <begin position="75"/>
        <end position="250"/>
    </location>
</feature>
<sequence>MAASQLEPPKLLIPMEKLPKKYRWLRVMGWLTLTGISAVALSAGGLYLYLNPKLPSVETLKQVRLQTPLRVYSADGKLIGEFGEKRRSPIRYDQIPQAYIDAILAAEDDQFYKHHGVSIKGLLRAASQILQTGQIQGGGSTITMQVARNFFLTFDQTFLRKANEILLAIKIETELTKEEILELYVNKIYQGNRAYGIEAAAQVYYGKSIDQLTLPQLAMIAGLPKAPSRYNPIANPPRATTRRNWILGRMLELGKITQSQYDEAVAAPLTARFHEFALDLSSPYVAEMARQQVLEFYGEDAYNDGLRVYTTIDTRLQATAQQAVINGLLTYDRRHGYRGPEKNLRQSGLPEDEQRSRYLDELVRQPDLGGLEPAVVIQINEQSVDVLRDNNQTVTIAWEQGLADAKRYINEDRVGSPPQTAGEVLKEGDLIRIQSKDNQWWLAQIPVAQASLVALDPEDGAIRSLVGGFDFRQSHFNRVVQAERQPGSSFKPFIYTAALENGFTPASLINDAPIVFEDASLEGTWRPENDGGQFLGPIRMRQALYQSRNLVSIRILRSMGINNTIEQLSRFGFDTSKLPRDLSLALGSHALTPLQIATGYAVFANGGFRVSPYLVSHITDVNGELLFEENPLRACRQCPERLAQEQPKIEQPLADTPLDEADNLEALLAQTPEPAPEETDAGEAPIRLADRVLNERDAYLIDSMLRDVVKKGTGRKAMALGRDDLAGKTGTTNGPRDAWFSGYNHKLVATAWLGFDQNYLLGRREFGGTAALPIWIDFMAEALKGIPEQHRRQPDGIITVRIDPKTGKRAQPGSQGALFEIFKAENAPQETDTIHGLQQSSEDSEETLPEELF</sequence>
<keyword evidence="23" id="KW-0961">Cell wall biogenesis/degradation</keyword>
<evidence type="ECO:0000256" key="1">
    <source>
        <dbReference type="ARBA" id="ARBA00002624"/>
    </source>
</evidence>
<evidence type="ECO:0000256" key="13">
    <source>
        <dbReference type="ARBA" id="ARBA00022679"/>
    </source>
</evidence>
<evidence type="ECO:0000256" key="2">
    <source>
        <dbReference type="ARBA" id="ARBA00004249"/>
    </source>
</evidence>
<dbReference type="GO" id="GO:0030288">
    <property type="term" value="C:outer membrane-bounded periplasmic space"/>
    <property type="evidence" value="ECO:0007669"/>
    <property type="project" value="TreeGrafter"/>
</dbReference>
<evidence type="ECO:0000256" key="15">
    <source>
        <dbReference type="ARBA" id="ARBA00022801"/>
    </source>
</evidence>
<evidence type="ECO:0000256" key="20">
    <source>
        <dbReference type="ARBA" id="ARBA00023136"/>
    </source>
</evidence>
<evidence type="ECO:0000259" key="31">
    <source>
        <dbReference type="Pfam" id="PF00912"/>
    </source>
</evidence>
<evidence type="ECO:0000256" key="23">
    <source>
        <dbReference type="ARBA" id="ARBA00023316"/>
    </source>
</evidence>
<evidence type="ECO:0000256" key="6">
    <source>
        <dbReference type="ARBA" id="ARBA00012448"/>
    </source>
</evidence>
<gene>
    <name evidence="33" type="ordered locus">M5M_14717</name>
</gene>
<evidence type="ECO:0000256" key="16">
    <source>
        <dbReference type="ARBA" id="ARBA00022960"/>
    </source>
</evidence>
<dbReference type="FunFam" id="1.10.3810.10:FF:000003">
    <property type="entry name" value="Penicillin-binding protein 1a"/>
    <property type="match status" value="1"/>
</dbReference>
<evidence type="ECO:0000256" key="3">
    <source>
        <dbReference type="ARBA" id="ARBA00004752"/>
    </source>
</evidence>
<evidence type="ECO:0000256" key="22">
    <source>
        <dbReference type="ARBA" id="ARBA00023268"/>
    </source>
</evidence>
<organism evidence="33 34">
    <name type="scientific">Simiduia agarivorans (strain DSM 21679 / JCM 13881 / BCRC 17597 / SA1)</name>
    <dbReference type="NCBI Taxonomy" id="1117647"/>
    <lineage>
        <taxon>Bacteria</taxon>
        <taxon>Pseudomonadati</taxon>
        <taxon>Pseudomonadota</taxon>
        <taxon>Gammaproteobacteria</taxon>
        <taxon>Cellvibrionales</taxon>
        <taxon>Cellvibrionaceae</taxon>
        <taxon>Simiduia</taxon>
    </lineage>
</organism>
<dbReference type="OrthoDB" id="9766909at2"/>
<dbReference type="InterPro" id="IPR036950">
    <property type="entry name" value="PBP_transglycosylase"/>
</dbReference>
<dbReference type="Pfam" id="PF00912">
    <property type="entry name" value="Transgly"/>
    <property type="match status" value="1"/>
</dbReference>
<dbReference type="eggNOG" id="COG5009">
    <property type="taxonomic scope" value="Bacteria"/>
</dbReference>
<keyword evidence="9" id="KW-0997">Cell inner membrane</keyword>
<feature type="transmembrane region" description="Helical" evidence="29">
    <location>
        <begin position="27"/>
        <end position="50"/>
    </location>
</feature>
<keyword evidence="20 29" id="KW-0472">Membrane</keyword>
<keyword evidence="8" id="KW-1003">Cell membrane</keyword>
<proteinExistence type="inferred from homology"/>
<dbReference type="InterPro" id="IPR001264">
    <property type="entry name" value="Glyco_trans_51"/>
</dbReference>
<dbReference type="Pfam" id="PF17092">
    <property type="entry name" value="PCB_OB"/>
    <property type="match status" value="1"/>
</dbReference>
<dbReference type="EC" id="2.4.99.28" evidence="25"/>
<feature type="compositionally biased region" description="Acidic residues" evidence="28">
    <location>
        <begin position="842"/>
        <end position="853"/>
    </location>
</feature>
<dbReference type="Gene3D" id="3.40.710.10">
    <property type="entry name" value="DD-peptidase/beta-lactamase superfamily"/>
    <property type="match status" value="2"/>
</dbReference>
<evidence type="ECO:0000256" key="5">
    <source>
        <dbReference type="ARBA" id="ARBA00007739"/>
    </source>
</evidence>
<dbReference type="GO" id="GO:0046677">
    <property type="term" value="P:response to antibiotic"/>
    <property type="evidence" value="ECO:0007669"/>
    <property type="project" value="UniProtKB-KW"/>
</dbReference>
<dbReference type="HOGENOM" id="CLU_006354_2_4_6"/>
<dbReference type="NCBIfam" id="TIGR02074">
    <property type="entry name" value="PBP_1a_fam"/>
    <property type="match status" value="1"/>
</dbReference>
<dbReference type="Pfam" id="PF00905">
    <property type="entry name" value="Transpeptidase"/>
    <property type="match status" value="1"/>
</dbReference>
<evidence type="ECO:0000256" key="28">
    <source>
        <dbReference type="SAM" id="MobiDB-lite"/>
    </source>
</evidence>
<comment type="pathway">
    <text evidence="3">Cell wall biogenesis; peptidoglycan biosynthesis.</text>
</comment>
<keyword evidence="15" id="KW-0378">Hydrolase</keyword>
<evidence type="ECO:0000259" key="32">
    <source>
        <dbReference type="Pfam" id="PF17092"/>
    </source>
</evidence>